<evidence type="ECO:0000313" key="12">
    <source>
        <dbReference type="EMBL" id="SFW38108.1"/>
    </source>
</evidence>
<evidence type="ECO:0000256" key="4">
    <source>
        <dbReference type="ARBA" id="ARBA00022801"/>
    </source>
</evidence>
<dbReference type="GO" id="GO:0003678">
    <property type="term" value="F:DNA helicase activity"/>
    <property type="evidence" value="ECO:0007669"/>
    <property type="project" value="TreeGrafter"/>
</dbReference>
<organism evidence="12 13">
    <name type="scientific">Ruminococcus flavefaciens</name>
    <dbReference type="NCBI Taxonomy" id="1265"/>
    <lineage>
        <taxon>Bacteria</taxon>
        <taxon>Bacillati</taxon>
        <taxon>Bacillota</taxon>
        <taxon>Clostridia</taxon>
        <taxon>Eubacteriales</taxon>
        <taxon>Oscillospiraceae</taxon>
        <taxon>Ruminococcus</taxon>
    </lineage>
</organism>
<dbReference type="InterPro" id="IPR041471">
    <property type="entry name" value="UvrB_inter"/>
</dbReference>
<dbReference type="GO" id="GO:0006355">
    <property type="term" value="P:regulation of DNA-templated transcription"/>
    <property type="evidence" value="ECO:0007669"/>
    <property type="project" value="UniProtKB-UniRule"/>
</dbReference>
<dbReference type="PROSITE" id="PS51192">
    <property type="entry name" value="HELICASE_ATP_BIND_1"/>
    <property type="match status" value="1"/>
</dbReference>
<dbReference type="InterPro" id="IPR037235">
    <property type="entry name" value="TRCF-like_C_D7"/>
</dbReference>
<dbReference type="SMART" id="SM00487">
    <property type="entry name" value="DEXDc"/>
    <property type="match status" value="1"/>
</dbReference>
<evidence type="ECO:0000256" key="5">
    <source>
        <dbReference type="ARBA" id="ARBA00022806"/>
    </source>
</evidence>
<dbReference type="PROSITE" id="PS51194">
    <property type="entry name" value="HELICASE_CTER"/>
    <property type="match status" value="1"/>
</dbReference>
<feature type="domain" description="Helicase C-terminal" evidence="11">
    <location>
        <begin position="811"/>
        <end position="964"/>
    </location>
</feature>
<dbReference type="Pfam" id="PF02559">
    <property type="entry name" value="CarD_TRCF_RID"/>
    <property type="match status" value="1"/>
</dbReference>
<dbReference type="GO" id="GO:0005524">
    <property type="term" value="F:ATP binding"/>
    <property type="evidence" value="ECO:0007669"/>
    <property type="project" value="UniProtKB-UniRule"/>
</dbReference>
<dbReference type="Pfam" id="PF00271">
    <property type="entry name" value="Helicase_C"/>
    <property type="match status" value="1"/>
</dbReference>
<keyword evidence="2 9" id="KW-0547">Nucleotide-binding</keyword>
<keyword evidence="4 9" id="KW-0378">Hydrolase</keyword>
<name>A0A1K1NS30_RUMFL</name>
<keyword evidence="7 9" id="KW-0238">DNA-binding</keyword>
<dbReference type="Pfam" id="PF17757">
    <property type="entry name" value="UvrB_inter"/>
    <property type="match status" value="1"/>
</dbReference>
<dbReference type="EC" id="3.6.4.-" evidence="9"/>
<dbReference type="InterPro" id="IPR004576">
    <property type="entry name" value="Mfd"/>
</dbReference>
<dbReference type="SMART" id="SM01058">
    <property type="entry name" value="CarD_TRCF"/>
    <property type="match status" value="1"/>
</dbReference>
<dbReference type="HAMAP" id="MF_00969">
    <property type="entry name" value="TRCF"/>
    <property type="match status" value="1"/>
</dbReference>
<evidence type="ECO:0000259" key="11">
    <source>
        <dbReference type="PROSITE" id="PS51194"/>
    </source>
</evidence>
<dbReference type="SMART" id="SM00982">
    <property type="entry name" value="TRCF"/>
    <property type="match status" value="1"/>
</dbReference>
<dbReference type="GO" id="GO:0003684">
    <property type="term" value="F:damaged DNA binding"/>
    <property type="evidence" value="ECO:0007669"/>
    <property type="project" value="InterPro"/>
</dbReference>
<dbReference type="InterPro" id="IPR003711">
    <property type="entry name" value="CarD-like/TRCF_RID"/>
</dbReference>
<accession>A0A1K1NS30</accession>
<keyword evidence="6 9" id="KW-0067">ATP-binding</keyword>
<proteinExistence type="inferred from homology"/>
<evidence type="ECO:0000256" key="6">
    <source>
        <dbReference type="ARBA" id="ARBA00022840"/>
    </source>
</evidence>
<dbReference type="SUPFAM" id="SSF52540">
    <property type="entry name" value="P-loop containing nucleoside triphosphate hydrolases"/>
    <property type="match status" value="3"/>
</dbReference>
<dbReference type="Gene3D" id="3.30.2060.10">
    <property type="entry name" value="Penicillin-binding protein 1b domain"/>
    <property type="match status" value="1"/>
</dbReference>
<dbReference type="Gene3D" id="2.40.10.170">
    <property type="match status" value="1"/>
</dbReference>
<keyword evidence="5 12" id="KW-0347">Helicase</keyword>
<keyword evidence="8 9" id="KW-0234">DNA repair</keyword>
<evidence type="ECO:0000256" key="8">
    <source>
        <dbReference type="ARBA" id="ARBA00023204"/>
    </source>
</evidence>
<dbReference type="SUPFAM" id="SSF143517">
    <property type="entry name" value="TRCF domain-like"/>
    <property type="match status" value="1"/>
</dbReference>
<comment type="similarity">
    <text evidence="9">In the C-terminal section; belongs to the helicase family. RecG subfamily.</text>
</comment>
<dbReference type="RefSeq" id="WP_072300448.1">
    <property type="nucleotide sequence ID" value="NZ_FPIP01000005.1"/>
</dbReference>
<dbReference type="AlphaFoldDB" id="A0A1K1NS30"/>
<dbReference type="Gene3D" id="3.90.1150.50">
    <property type="entry name" value="Transcription-repair-coupling factor, D7 domain"/>
    <property type="match status" value="1"/>
</dbReference>
<comment type="similarity">
    <text evidence="9">In the N-terminal section; belongs to the UvrB family.</text>
</comment>
<dbReference type="InterPro" id="IPR001650">
    <property type="entry name" value="Helicase_C-like"/>
</dbReference>
<dbReference type="Gene3D" id="3.40.50.11180">
    <property type="match status" value="1"/>
</dbReference>
<feature type="domain" description="Helicase ATP-binding" evidence="10">
    <location>
        <begin position="628"/>
        <end position="789"/>
    </location>
</feature>
<protein>
    <recommendedName>
        <fullName evidence="9">Transcription-repair-coupling factor</fullName>
        <shortName evidence="9">TRCF</shortName>
        <ecNumber evidence="9">3.6.4.-</ecNumber>
    </recommendedName>
</protein>
<dbReference type="Pfam" id="PF00270">
    <property type="entry name" value="DEAD"/>
    <property type="match status" value="1"/>
</dbReference>
<dbReference type="InterPro" id="IPR036101">
    <property type="entry name" value="CarD-like/TRCF_RID_sf"/>
</dbReference>
<dbReference type="SMART" id="SM00490">
    <property type="entry name" value="HELICc"/>
    <property type="match status" value="1"/>
</dbReference>
<dbReference type="InterPro" id="IPR014001">
    <property type="entry name" value="Helicase_ATP-bd"/>
</dbReference>
<dbReference type="GO" id="GO:0005737">
    <property type="term" value="C:cytoplasm"/>
    <property type="evidence" value="ECO:0007669"/>
    <property type="project" value="UniProtKB-SubCell"/>
</dbReference>
<evidence type="ECO:0000256" key="7">
    <source>
        <dbReference type="ARBA" id="ARBA00023125"/>
    </source>
</evidence>
<dbReference type="GO" id="GO:0000716">
    <property type="term" value="P:transcription-coupled nucleotide-excision repair, DNA damage recognition"/>
    <property type="evidence" value="ECO:0007669"/>
    <property type="project" value="UniProtKB-UniRule"/>
</dbReference>
<dbReference type="InterPro" id="IPR027417">
    <property type="entry name" value="P-loop_NTPase"/>
</dbReference>
<comment type="subcellular location">
    <subcellularLocation>
        <location evidence="9">Cytoplasm</location>
    </subcellularLocation>
</comment>
<dbReference type="NCBIfam" id="TIGR00580">
    <property type="entry name" value="mfd"/>
    <property type="match status" value="1"/>
</dbReference>
<evidence type="ECO:0000256" key="3">
    <source>
        <dbReference type="ARBA" id="ARBA00022763"/>
    </source>
</evidence>
<dbReference type="PANTHER" id="PTHR47964">
    <property type="entry name" value="ATP-DEPENDENT DNA HELICASE HOMOLOG RECG, CHLOROPLASTIC"/>
    <property type="match status" value="1"/>
</dbReference>
<dbReference type="EMBL" id="FPIP01000005">
    <property type="protein sequence ID" value="SFW38108.1"/>
    <property type="molecule type" value="Genomic_DNA"/>
</dbReference>
<comment type="function">
    <text evidence="9">Couples transcription and DNA repair by recognizing RNA polymerase (RNAP) stalled at DNA lesions. Mediates ATP-dependent release of RNAP and its truncated transcript from the DNA, and recruitment of nucleotide excision repair machinery to the damaged site.</text>
</comment>
<evidence type="ECO:0000313" key="13">
    <source>
        <dbReference type="Proteomes" id="UP000183461"/>
    </source>
</evidence>
<dbReference type="GO" id="GO:0016787">
    <property type="term" value="F:hydrolase activity"/>
    <property type="evidence" value="ECO:0007669"/>
    <property type="project" value="UniProtKB-KW"/>
</dbReference>
<gene>
    <name evidence="9" type="primary">mfd</name>
    <name evidence="12" type="ORF">SAMN02910280_2215</name>
</gene>
<sequence length="1154" mass="130549">MELFRKIFSELAGFKSLREAVDKNISPVSVTGLSHIHRAQLIYALGDRGKIDIVITGTEAEAKKLCDDINMMAGCEEAVLFPSKELVFTPVDSTNHEYEHMRIAALIKAAKSRCSVICASIEAVMQPVIPVGVLIAAGIELTQGQEVNLTELAVTLAKCGYQRCEKVEGASQFSIRGSILDIFPVQADKPVRIELWGDEIDSISEFETDTQRRTDSLDKVEIYPSGEVLYDNEELADKIEELCKKVRGKRMDAVREHLGADVHRLRAGEILAHSVKYYPLVYGEPSTVFDYIDGAVLFSDYSDIMDNAAGILTRHNEDVKILMEDGQLCKGLDGYVLELPEVQHRAEKRVCLYMSSFMQGGERIDFRRLVSFEAMQTAPWSGEMKQLIEDLEEYKRRGYRMILAAGSDKTLPIIQQDITEKGIPCDLAEHNIEPAEGRVVLMSGSFGGGFEYPENKTVLITQGRSMDAVRRKRRKKKNKAEEIRSLADISEGDLIVHSGHGIGRFIGIRKLEMDGVTKDYITIQYAGTDKLYIPVTQLDMVSKYIGPRDDSGVKLNKLSSGEWQKTRSNVKRAVKDMAHELIALYAKREKSVGFAFYPDDEIQRDFEERFPYVETDDQLTSIAEIKADMERPRPMERLLCGDVGFGKTEVALRAAMKCVLSGKQCAILAPTTVLAYQHYQTALRRFEHFPVQIELLSRYRSPKQQEEIIKKLKQGRIDLIIGTHKIIQKSVVFKDLGLAIIDEEQRFGVAHKEKFKESFTGVDVLMLSATPIPRTLNMAMSGIRDMSVIEEPPQDRYPVQTYVIEYNMGTVVQAIVRELRRGGQVYYIHNRVETIRACASRLQEMLPEARIAVAHGQMSEDEMSDIWEQLVEHEIDILVCTTIIETGVDVPNVNTLIIEDSDRFGLSQLYQLRGRVGRSNRRGYAYFTYQRDKVLTEIATKRLNAMREFTQFGSGFRIALRDLEIRGAGSILGGRQHGHMEAVGYDMYLQLLSEAIAEEKGIQPEKVPECLVDIQIDAHIPEKYISSLNQRIDMYRKIMLVNEDSDKTDLIDELIDRYGEPPKSVVGLIDVSLLRNKAAHLGITEISQKNGAMYFYTEYLVPDQIVALQQAYKGRIAFNGAGKSYVSVKISPKVRPFDMMRDTVEIIYQNREKN</sequence>
<keyword evidence="3 9" id="KW-0227">DNA damage</keyword>
<dbReference type="SUPFAM" id="SSF141259">
    <property type="entry name" value="CarD-like"/>
    <property type="match status" value="1"/>
</dbReference>
<dbReference type="InterPro" id="IPR047112">
    <property type="entry name" value="RecG/Mfd"/>
</dbReference>
<dbReference type="Gene3D" id="3.40.50.300">
    <property type="entry name" value="P-loop containing nucleotide triphosphate hydrolases"/>
    <property type="match status" value="2"/>
</dbReference>
<dbReference type="Proteomes" id="UP000183461">
    <property type="component" value="Unassembled WGS sequence"/>
</dbReference>
<dbReference type="CDD" id="cd17991">
    <property type="entry name" value="DEXHc_TRCF"/>
    <property type="match status" value="1"/>
</dbReference>
<evidence type="ECO:0000259" key="10">
    <source>
        <dbReference type="PROSITE" id="PS51192"/>
    </source>
</evidence>
<dbReference type="InterPro" id="IPR005118">
    <property type="entry name" value="TRCF_C"/>
</dbReference>
<dbReference type="PANTHER" id="PTHR47964:SF1">
    <property type="entry name" value="ATP-DEPENDENT DNA HELICASE HOMOLOG RECG, CHLOROPLASTIC"/>
    <property type="match status" value="1"/>
</dbReference>
<keyword evidence="1 9" id="KW-0963">Cytoplasm</keyword>
<evidence type="ECO:0000256" key="9">
    <source>
        <dbReference type="HAMAP-Rule" id="MF_00969"/>
    </source>
</evidence>
<dbReference type="Pfam" id="PF03461">
    <property type="entry name" value="TRCF"/>
    <property type="match status" value="1"/>
</dbReference>
<evidence type="ECO:0000256" key="1">
    <source>
        <dbReference type="ARBA" id="ARBA00022490"/>
    </source>
</evidence>
<reference evidence="12 13" key="1">
    <citation type="submission" date="2016-11" db="EMBL/GenBank/DDBJ databases">
        <authorList>
            <person name="Jaros S."/>
            <person name="Januszkiewicz K."/>
            <person name="Wedrychowicz H."/>
        </authorList>
    </citation>
    <scope>NUCLEOTIDE SEQUENCE [LARGE SCALE GENOMIC DNA]</scope>
    <source>
        <strain evidence="12 13">YL228</strain>
    </source>
</reference>
<dbReference type="InterPro" id="IPR011545">
    <property type="entry name" value="DEAD/DEAH_box_helicase_dom"/>
</dbReference>
<evidence type="ECO:0000256" key="2">
    <source>
        <dbReference type="ARBA" id="ARBA00022741"/>
    </source>
</evidence>